<keyword evidence="3" id="KW-0813">Transport</keyword>
<feature type="transmembrane region" description="Helical" evidence="10">
    <location>
        <begin position="131"/>
        <end position="151"/>
    </location>
</feature>
<dbReference type="GO" id="GO:0034220">
    <property type="term" value="P:monoatomic ion transmembrane transport"/>
    <property type="evidence" value="ECO:0007669"/>
    <property type="project" value="UniProtKB-KW"/>
</dbReference>
<feature type="compositionally biased region" description="Basic and acidic residues" evidence="9">
    <location>
        <begin position="439"/>
        <end position="471"/>
    </location>
</feature>
<keyword evidence="6" id="KW-0406">Ion transport</keyword>
<keyword evidence="4 10" id="KW-0812">Transmembrane</keyword>
<evidence type="ECO:0000256" key="9">
    <source>
        <dbReference type="SAM" id="MobiDB-lite"/>
    </source>
</evidence>
<keyword evidence="8" id="KW-0407">Ion channel</keyword>
<sequence length="493" mass="55193">MEKVREILREGRRVAKEDPRRVVHSFKVGLVLALVSSFYYYQPLYDSFGVNAMWAVMTVVVVFEFSVGATLGKGLNRVAATLFAGALGIGAHHLASFSGTTGEPILLAIFVFIQAALSTFVRFFPRVKARYDYSLLIFILTFALISVSGFREEQVLMLTHKRISTVIIGGLSCVLISIFVCPVWAGQDLHFLIASNIEELSFFLLDFGDKYCETVEDSDTKEVDKRKKDFGNYNSVLNSKSNEESLANFAKWEPGHGRFRFRHPWKQYLAIGGLIRQCAYRIDALNSYLNAEIQVSIGIKKKLEEPLRRMSSELGKAMKEMSISLKKMIKPSSSDLHLQNAQSTCKALTNLLKSGILKEVDPLELISLLTAISLLIDIINLTQKILESLHELASASRFKNKIEPPKPNAKSIVCGRSTKCHDDHVVTIVQDDGYNDVTSKNDNRSNEVSSHEKHEDCVHEKHEDGDTHVHSSCDSYGQTSIRVVVGCIDIRIP</sequence>
<comment type="similarity">
    <text evidence="2">Belongs to the aromatic acid exporter (TC 2.A.85) family.</text>
</comment>
<comment type="subcellular location">
    <subcellularLocation>
        <location evidence="1">Membrane</location>
        <topology evidence="1">Multi-pass membrane protein</topology>
    </subcellularLocation>
</comment>
<feature type="transmembrane region" description="Helical" evidence="10">
    <location>
        <begin position="163"/>
        <end position="185"/>
    </location>
</feature>
<evidence type="ECO:0000256" key="10">
    <source>
        <dbReference type="SAM" id="Phobius"/>
    </source>
</evidence>
<dbReference type="Proteomes" id="UP000836841">
    <property type="component" value="Chromosome 4"/>
</dbReference>
<proteinExistence type="inferred from homology"/>
<feature type="transmembrane region" description="Helical" evidence="10">
    <location>
        <begin position="21"/>
        <end position="40"/>
    </location>
</feature>
<evidence type="ECO:0000256" key="3">
    <source>
        <dbReference type="ARBA" id="ARBA00022448"/>
    </source>
</evidence>
<name>A0AAU9SBE0_THLAR</name>
<dbReference type="GO" id="GO:0015743">
    <property type="term" value="P:malate transport"/>
    <property type="evidence" value="ECO:0007669"/>
    <property type="project" value="InterPro"/>
</dbReference>
<dbReference type="AlphaFoldDB" id="A0AAU9SBE0"/>
<keyword evidence="7 10" id="KW-0472">Membrane</keyword>
<dbReference type="InterPro" id="IPR020966">
    <property type="entry name" value="ALMT"/>
</dbReference>
<evidence type="ECO:0000256" key="5">
    <source>
        <dbReference type="ARBA" id="ARBA00022989"/>
    </source>
</evidence>
<evidence type="ECO:0008006" key="13">
    <source>
        <dbReference type="Google" id="ProtNLM"/>
    </source>
</evidence>
<evidence type="ECO:0000313" key="11">
    <source>
        <dbReference type="EMBL" id="CAH2060907.1"/>
    </source>
</evidence>
<dbReference type="PANTHER" id="PTHR31086">
    <property type="entry name" value="ALUMINUM-ACTIVATED MALATE TRANSPORTER 10"/>
    <property type="match status" value="1"/>
</dbReference>
<evidence type="ECO:0000256" key="6">
    <source>
        <dbReference type="ARBA" id="ARBA00023065"/>
    </source>
</evidence>
<evidence type="ECO:0000256" key="8">
    <source>
        <dbReference type="ARBA" id="ARBA00023303"/>
    </source>
</evidence>
<dbReference type="GO" id="GO:0016020">
    <property type="term" value="C:membrane"/>
    <property type="evidence" value="ECO:0007669"/>
    <property type="project" value="UniProtKB-SubCell"/>
</dbReference>
<keyword evidence="12" id="KW-1185">Reference proteome</keyword>
<evidence type="ECO:0000313" key="12">
    <source>
        <dbReference type="Proteomes" id="UP000836841"/>
    </source>
</evidence>
<dbReference type="Pfam" id="PF11744">
    <property type="entry name" value="ALMT"/>
    <property type="match status" value="1"/>
</dbReference>
<gene>
    <name evidence="11" type="ORF">TAV2_LOCUS13685</name>
</gene>
<feature type="transmembrane region" description="Helical" evidence="10">
    <location>
        <begin position="52"/>
        <end position="71"/>
    </location>
</feature>
<evidence type="ECO:0000256" key="7">
    <source>
        <dbReference type="ARBA" id="ARBA00023136"/>
    </source>
</evidence>
<protein>
    <recommendedName>
        <fullName evidence="13">Aluminum-activated malate transporter</fullName>
    </recommendedName>
</protein>
<dbReference type="EMBL" id="OU466860">
    <property type="protein sequence ID" value="CAH2060907.1"/>
    <property type="molecule type" value="Genomic_DNA"/>
</dbReference>
<feature type="region of interest" description="Disordered" evidence="9">
    <location>
        <begin position="434"/>
        <end position="474"/>
    </location>
</feature>
<keyword evidence="5 10" id="KW-1133">Transmembrane helix</keyword>
<reference evidence="11 12" key="1">
    <citation type="submission" date="2022-03" db="EMBL/GenBank/DDBJ databases">
        <authorList>
            <person name="Nunn A."/>
            <person name="Chopra R."/>
            <person name="Nunn A."/>
            <person name="Contreras Garrido A."/>
        </authorList>
    </citation>
    <scope>NUCLEOTIDE SEQUENCE [LARGE SCALE GENOMIC DNA]</scope>
</reference>
<evidence type="ECO:0000256" key="4">
    <source>
        <dbReference type="ARBA" id="ARBA00022692"/>
    </source>
</evidence>
<evidence type="ECO:0000256" key="1">
    <source>
        <dbReference type="ARBA" id="ARBA00004141"/>
    </source>
</evidence>
<accession>A0AAU9SBE0</accession>
<evidence type="ECO:0000256" key="2">
    <source>
        <dbReference type="ARBA" id="ARBA00007079"/>
    </source>
</evidence>
<feature type="transmembrane region" description="Helical" evidence="10">
    <location>
        <begin position="105"/>
        <end position="124"/>
    </location>
</feature>
<organism evidence="11 12">
    <name type="scientific">Thlaspi arvense</name>
    <name type="common">Field penny-cress</name>
    <dbReference type="NCBI Taxonomy" id="13288"/>
    <lineage>
        <taxon>Eukaryota</taxon>
        <taxon>Viridiplantae</taxon>
        <taxon>Streptophyta</taxon>
        <taxon>Embryophyta</taxon>
        <taxon>Tracheophyta</taxon>
        <taxon>Spermatophyta</taxon>
        <taxon>Magnoliopsida</taxon>
        <taxon>eudicotyledons</taxon>
        <taxon>Gunneridae</taxon>
        <taxon>Pentapetalae</taxon>
        <taxon>rosids</taxon>
        <taxon>malvids</taxon>
        <taxon>Brassicales</taxon>
        <taxon>Brassicaceae</taxon>
        <taxon>Thlaspideae</taxon>
        <taxon>Thlaspi</taxon>
    </lineage>
</organism>